<protein>
    <submittedName>
        <fullName evidence="1">Uncharacterized protein</fullName>
    </submittedName>
</protein>
<name>A0A0F9HZX4_9ZZZZ</name>
<reference evidence="1" key="1">
    <citation type="journal article" date="2015" name="Nature">
        <title>Complex archaea that bridge the gap between prokaryotes and eukaryotes.</title>
        <authorList>
            <person name="Spang A."/>
            <person name="Saw J.H."/>
            <person name="Jorgensen S.L."/>
            <person name="Zaremba-Niedzwiedzka K."/>
            <person name="Martijn J."/>
            <person name="Lind A.E."/>
            <person name="van Eijk R."/>
            <person name="Schleper C."/>
            <person name="Guy L."/>
            <person name="Ettema T.J."/>
        </authorList>
    </citation>
    <scope>NUCLEOTIDE SEQUENCE</scope>
</reference>
<evidence type="ECO:0000313" key="1">
    <source>
        <dbReference type="EMBL" id="KKM20727.1"/>
    </source>
</evidence>
<sequence length="164" mass="18597">KPEHLEEFVFTPAIIKHGDKFYSGNKLGYVYKVGEVQYLPKNAKRNLNNTEGGGGLYIGGLKYIEHFRNHGTHVLTCFVDPSDIISYQGAGHAIRVDALMPYNVWDEEATLSGKYHSSEYGKISAKRVEELIKNAVDENIDILKEQRKINEERKAGNLELIEDE</sequence>
<feature type="non-terminal residue" evidence="1">
    <location>
        <position position="1"/>
    </location>
</feature>
<comment type="caution">
    <text evidence="1">The sequence shown here is derived from an EMBL/GenBank/DDBJ whole genome shotgun (WGS) entry which is preliminary data.</text>
</comment>
<organism evidence="1">
    <name type="scientific">marine sediment metagenome</name>
    <dbReference type="NCBI Taxonomy" id="412755"/>
    <lineage>
        <taxon>unclassified sequences</taxon>
        <taxon>metagenomes</taxon>
        <taxon>ecological metagenomes</taxon>
    </lineage>
</organism>
<proteinExistence type="predicted"/>
<dbReference type="EMBL" id="LAZR01013706">
    <property type="protein sequence ID" value="KKM20727.1"/>
    <property type="molecule type" value="Genomic_DNA"/>
</dbReference>
<dbReference type="AlphaFoldDB" id="A0A0F9HZX4"/>
<gene>
    <name evidence="1" type="ORF">LCGC14_1642540</name>
</gene>
<accession>A0A0F9HZX4</accession>